<dbReference type="AlphaFoldDB" id="U9UIP9"/>
<protein>
    <submittedName>
        <fullName evidence="1">Uncharacterized protein</fullName>
    </submittedName>
</protein>
<name>U9UIP9_RHIID</name>
<dbReference type="HOGENOM" id="CLU_2400812_0_0_1"/>
<reference evidence="1" key="1">
    <citation type="submission" date="2013-07" db="EMBL/GenBank/DDBJ databases">
        <title>The genome of an arbuscular mycorrhizal fungus provides insights into the evolution of the oldest plant symbiosis.</title>
        <authorList>
            <consortium name="DOE Joint Genome Institute"/>
            <person name="Tisserant E."/>
            <person name="Malbreil M."/>
            <person name="Kuo A."/>
            <person name="Kohler A."/>
            <person name="Symeonidi A."/>
            <person name="Balestrini R."/>
            <person name="Charron P."/>
            <person name="Duensing N."/>
            <person name="Frei-dit-Frey N."/>
            <person name="Gianinazzi-Pearson V."/>
            <person name="Gilbert B."/>
            <person name="Handa Y."/>
            <person name="Hijri M."/>
            <person name="Kaul R."/>
            <person name="Kawaguchi M."/>
            <person name="Krajinski F."/>
            <person name="Lammers P."/>
            <person name="Lapierre D."/>
            <person name="Masclaux F.G."/>
            <person name="Murat C."/>
            <person name="Morin E."/>
            <person name="Ndikumana S."/>
            <person name="Pagni M."/>
            <person name="Petitpierre D."/>
            <person name="Requena N."/>
            <person name="Rosikiewicz P."/>
            <person name="Riley R."/>
            <person name="Saito K."/>
            <person name="San Clemente H."/>
            <person name="Shapiro H."/>
            <person name="van Tuinen D."/>
            <person name="Becard G."/>
            <person name="Bonfante P."/>
            <person name="Paszkowski U."/>
            <person name="Shachar-Hill Y."/>
            <person name="Young J.P."/>
            <person name="Sanders I.R."/>
            <person name="Henrissat B."/>
            <person name="Rensing S.A."/>
            <person name="Grigoriev I.V."/>
            <person name="Corradi N."/>
            <person name="Roux C."/>
            <person name="Martin F."/>
        </authorList>
    </citation>
    <scope>NUCLEOTIDE SEQUENCE</scope>
    <source>
        <strain evidence="1">DAOM 197198</strain>
    </source>
</reference>
<gene>
    <name evidence="1" type="ORF">GLOINDRAFT_18706</name>
</gene>
<organism evidence="1">
    <name type="scientific">Rhizophagus irregularis (strain DAOM 181602 / DAOM 197198 / MUCL 43194)</name>
    <name type="common">Arbuscular mycorrhizal fungus</name>
    <name type="synonym">Glomus intraradices</name>
    <dbReference type="NCBI Taxonomy" id="747089"/>
    <lineage>
        <taxon>Eukaryota</taxon>
        <taxon>Fungi</taxon>
        <taxon>Fungi incertae sedis</taxon>
        <taxon>Mucoromycota</taxon>
        <taxon>Glomeromycotina</taxon>
        <taxon>Glomeromycetes</taxon>
        <taxon>Glomerales</taxon>
        <taxon>Glomeraceae</taxon>
        <taxon>Rhizophagus</taxon>
    </lineage>
</organism>
<dbReference type="EMBL" id="KI277485">
    <property type="protein sequence ID" value="ESA20260.1"/>
    <property type="molecule type" value="Genomic_DNA"/>
</dbReference>
<accession>U9UIP9</accession>
<evidence type="ECO:0000313" key="1">
    <source>
        <dbReference type="EMBL" id="ESA20260.1"/>
    </source>
</evidence>
<sequence length="93" mass="11085">MGNIFTTGSLIIANNVWNSRVLGRFWKYMDTKNMHIYWILETFPEHSCHYPVTMKGIIPQFWPAHKFSQILEHNNSAFKLLAYRWSERITLVP</sequence>
<proteinExistence type="predicted"/>